<proteinExistence type="predicted"/>
<dbReference type="Pfam" id="PF00919">
    <property type="entry name" value="UPF0004"/>
    <property type="match status" value="1"/>
</dbReference>
<dbReference type="InterPro" id="IPR013848">
    <property type="entry name" value="Methylthiotransferase_N"/>
</dbReference>
<dbReference type="InterPro" id="IPR038135">
    <property type="entry name" value="Methylthiotransferase_N_sf"/>
</dbReference>
<feature type="domain" description="MTTase N-terminal" evidence="2">
    <location>
        <begin position="1"/>
        <end position="72"/>
    </location>
</feature>
<feature type="transmembrane region" description="Helical" evidence="1">
    <location>
        <begin position="31"/>
        <end position="50"/>
    </location>
</feature>
<dbReference type="Proteomes" id="UP000178082">
    <property type="component" value="Unassembled WGS sequence"/>
</dbReference>
<dbReference type="GO" id="GO:0051539">
    <property type="term" value="F:4 iron, 4 sulfur cluster binding"/>
    <property type="evidence" value="ECO:0007669"/>
    <property type="project" value="UniProtKB-KW"/>
</dbReference>
<dbReference type="EMBL" id="MGDI01000045">
    <property type="protein sequence ID" value="OGL51307.1"/>
    <property type="molecule type" value="Genomic_DNA"/>
</dbReference>
<organism evidence="3 4">
    <name type="scientific">Candidatus Schekmanbacteria bacterium RIFCSPLOWO2_12_FULL_38_15</name>
    <dbReference type="NCBI Taxonomy" id="1817883"/>
    <lineage>
        <taxon>Bacteria</taxon>
        <taxon>Candidatus Schekmaniibacteriota</taxon>
    </lineage>
</organism>
<keyword evidence="1" id="KW-0472">Membrane</keyword>
<evidence type="ECO:0000313" key="3">
    <source>
        <dbReference type="EMBL" id="OGL51307.1"/>
    </source>
</evidence>
<dbReference type="STRING" id="1817883.A3G31_01010"/>
<gene>
    <name evidence="3" type="ORF">A3G31_01010</name>
</gene>
<sequence length="72" mass="8194">MKIAFYTLGCKANQFDEAMMKQELHNQGLEFVSLNILADVYIIKLFLSLLKGKKIKRQTSGNTVFGKVVQKI</sequence>
<evidence type="ECO:0000259" key="2">
    <source>
        <dbReference type="PROSITE" id="PS51449"/>
    </source>
</evidence>
<keyword evidence="1" id="KW-1133">Transmembrane helix</keyword>
<dbReference type="PROSITE" id="PS51449">
    <property type="entry name" value="MTTASE_N"/>
    <property type="match status" value="1"/>
</dbReference>
<reference evidence="3 4" key="1">
    <citation type="journal article" date="2016" name="Nat. Commun.">
        <title>Thousands of microbial genomes shed light on interconnected biogeochemical processes in an aquifer system.</title>
        <authorList>
            <person name="Anantharaman K."/>
            <person name="Brown C.T."/>
            <person name="Hug L.A."/>
            <person name="Sharon I."/>
            <person name="Castelle C.J."/>
            <person name="Probst A.J."/>
            <person name="Thomas B.C."/>
            <person name="Singh A."/>
            <person name="Wilkins M.J."/>
            <person name="Karaoz U."/>
            <person name="Brodie E.L."/>
            <person name="Williams K.H."/>
            <person name="Hubbard S.S."/>
            <person name="Banfield J.F."/>
        </authorList>
    </citation>
    <scope>NUCLEOTIDE SEQUENCE [LARGE SCALE GENOMIC DNA]</scope>
</reference>
<dbReference type="GO" id="GO:0046872">
    <property type="term" value="F:metal ion binding"/>
    <property type="evidence" value="ECO:0007669"/>
    <property type="project" value="UniProtKB-KW"/>
</dbReference>
<protein>
    <recommendedName>
        <fullName evidence="2">MTTase N-terminal domain-containing protein</fullName>
    </recommendedName>
</protein>
<evidence type="ECO:0000256" key="1">
    <source>
        <dbReference type="SAM" id="Phobius"/>
    </source>
</evidence>
<dbReference type="GO" id="GO:0035596">
    <property type="term" value="F:methylthiotransferase activity"/>
    <property type="evidence" value="ECO:0007669"/>
    <property type="project" value="InterPro"/>
</dbReference>
<name>A0A1F7SDN9_9BACT</name>
<evidence type="ECO:0000313" key="4">
    <source>
        <dbReference type="Proteomes" id="UP000178082"/>
    </source>
</evidence>
<accession>A0A1F7SDN9</accession>
<comment type="caution">
    <text evidence="3">The sequence shown here is derived from an EMBL/GenBank/DDBJ whole genome shotgun (WGS) entry which is preliminary data.</text>
</comment>
<dbReference type="AlphaFoldDB" id="A0A1F7SDN9"/>
<keyword evidence="1" id="KW-0812">Transmembrane</keyword>
<dbReference type="Gene3D" id="3.40.50.12160">
    <property type="entry name" value="Methylthiotransferase, N-terminal domain"/>
    <property type="match status" value="1"/>
</dbReference>